<keyword evidence="4 20" id="KW-0732">Signal</keyword>
<dbReference type="SMART" id="SM00060">
    <property type="entry name" value="FN3"/>
    <property type="match status" value="2"/>
</dbReference>
<comment type="subunit">
    <text evidence="13">Heterodimer with IFNLR1.</text>
</comment>
<dbReference type="Gene3D" id="2.60.40.10">
    <property type="entry name" value="Immunoglobulins"/>
    <property type="match status" value="2"/>
</dbReference>
<dbReference type="PANTHER" id="PTHR20859:SF50">
    <property type="entry name" value="INTERLEUKIN-10 RECEPTOR SUBUNIT BETA"/>
    <property type="match status" value="1"/>
</dbReference>
<keyword evidence="8 19" id="KW-0472">Membrane</keyword>
<dbReference type="Pfam" id="PF01108">
    <property type="entry name" value="Tissue_fac"/>
    <property type="match status" value="1"/>
</dbReference>
<reference evidence="22" key="1">
    <citation type="submission" date="2012-11" db="EMBL/GenBank/DDBJ databases">
        <title>The Vampirome: Transcriptome and Proteome Analysis of the Submandibular and Accessory Glands of the Vampire Bat and Vector of Human Rabies, Desmodus rotundus.</title>
        <authorList>
            <person name="Francischetti I.M.B."/>
            <person name="Assumpcao T.C.F."/>
            <person name="Ma D."/>
            <person name="Vicente E.C."/>
            <person name="Ribeiro J.M.C."/>
        </authorList>
    </citation>
    <scope>NUCLEOTIDE SEQUENCE</scope>
    <source>
        <tissue evidence="22">Salivary gland</tissue>
    </source>
</reference>
<evidence type="ECO:0000313" key="22">
    <source>
        <dbReference type="EMBL" id="JAA46536.1"/>
    </source>
</evidence>
<accession>K9IXA6</accession>
<keyword evidence="11" id="KW-0325">Glycoprotein</keyword>
<dbReference type="InterPro" id="IPR013783">
    <property type="entry name" value="Ig-like_fold"/>
</dbReference>
<comment type="similarity">
    <text evidence="2">Belongs to the type II cytokine receptor family.</text>
</comment>
<comment type="subcellular location">
    <subcellularLocation>
        <location evidence="1">Membrane</location>
        <topology evidence="1">Single-pass type I membrane protein</topology>
    </subcellularLocation>
</comment>
<evidence type="ECO:0000256" key="11">
    <source>
        <dbReference type="ARBA" id="ARBA00023180"/>
    </source>
</evidence>
<keyword evidence="5" id="KW-0677">Repeat</keyword>
<dbReference type="GO" id="GO:0005886">
    <property type="term" value="C:plasma membrane"/>
    <property type="evidence" value="ECO:0007669"/>
    <property type="project" value="TreeGrafter"/>
</dbReference>
<dbReference type="InterPro" id="IPR003961">
    <property type="entry name" value="FN3_dom"/>
</dbReference>
<dbReference type="CDD" id="cd00063">
    <property type="entry name" value="FN3"/>
    <property type="match status" value="2"/>
</dbReference>
<proteinExistence type="evidence at transcript level"/>
<keyword evidence="6 19" id="KW-1133">Transmembrane helix</keyword>
<feature type="domain" description="Fibronectin type-III" evidence="21">
    <location>
        <begin position="112"/>
        <end position="215"/>
    </location>
</feature>
<feature type="domain" description="Fibronectin type-III" evidence="21">
    <location>
        <begin position="21"/>
        <end position="111"/>
    </location>
</feature>
<organism evidence="22">
    <name type="scientific">Desmodus rotundus</name>
    <name type="common">Vampire bat</name>
    <dbReference type="NCBI Taxonomy" id="9430"/>
    <lineage>
        <taxon>Eukaryota</taxon>
        <taxon>Metazoa</taxon>
        <taxon>Chordata</taxon>
        <taxon>Craniata</taxon>
        <taxon>Vertebrata</taxon>
        <taxon>Euteleostomi</taxon>
        <taxon>Mammalia</taxon>
        <taxon>Eutheria</taxon>
        <taxon>Laurasiatheria</taxon>
        <taxon>Chiroptera</taxon>
        <taxon>Yangochiroptera</taxon>
        <taxon>Phyllostomidae</taxon>
        <taxon>Desmodontinae</taxon>
        <taxon>Desmodus</taxon>
    </lineage>
</organism>
<evidence type="ECO:0000256" key="10">
    <source>
        <dbReference type="ARBA" id="ARBA00023170"/>
    </source>
</evidence>
<evidence type="ECO:0000256" key="1">
    <source>
        <dbReference type="ARBA" id="ARBA00004479"/>
    </source>
</evidence>
<keyword evidence="3 19" id="KW-0812">Transmembrane</keyword>
<dbReference type="FunFam" id="2.60.40.10:FF:001312">
    <property type="entry name" value="Interleukin 10 receptor subunit beta"/>
    <property type="match status" value="1"/>
</dbReference>
<dbReference type="InterPro" id="IPR050650">
    <property type="entry name" value="Type-II_Cytokine-TF_Rcpt"/>
</dbReference>
<evidence type="ECO:0000256" key="16">
    <source>
        <dbReference type="ARBA" id="ARBA00077626"/>
    </source>
</evidence>
<evidence type="ECO:0000256" key="20">
    <source>
        <dbReference type="SAM" id="SignalP"/>
    </source>
</evidence>
<dbReference type="PANTHER" id="PTHR20859">
    <property type="entry name" value="INTERFERON/INTERLEUKIN RECEPTOR"/>
    <property type="match status" value="1"/>
</dbReference>
<dbReference type="SUPFAM" id="SSF49265">
    <property type="entry name" value="Fibronectin type III"/>
    <property type="match status" value="2"/>
</dbReference>
<evidence type="ECO:0000256" key="2">
    <source>
        <dbReference type="ARBA" id="ARBA00005399"/>
    </source>
</evidence>
<evidence type="ECO:0000256" key="6">
    <source>
        <dbReference type="ARBA" id="ARBA00022989"/>
    </source>
</evidence>
<evidence type="ECO:0000256" key="17">
    <source>
        <dbReference type="ARBA" id="ARBA00083353"/>
    </source>
</evidence>
<evidence type="ECO:0000256" key="7">
    <source>
        <dbReference type="ARBA" id="ARBA00023118"/>
    </source>
</evidence>
<dbReference type="GO" id="GO:0051607">
    <property type="term" value="P:defense response to virus"/>
    <property type="evidence" value="ECO:0007669"/>
    <property type="project" value="UniProtKB-KW"/>
</dbReference>
<evidence type="ECO:0000256" key="9">
    <source>
        <dbReference type="ARBA" id="ARBA00023157"/>
    </source>
</evidence>
<protein>
    <recommendedName>
        <fullName evidence="14">Interleukin-10 receptor subunit beta</fullName>
    </recommendedName>
    <alternativeName>
        <fullName evidence="17">Cytokine receptor class-II member 4</fullName>
    </alternativeName>
    <alternativeName>
        <fullName evidence="15">Cytokine receptor family 2 member 4</fullName>
    </alternativeName>
    <alternativeName>
        <fullName evidence="16">Interleukin-10 receptor subunit 2</fullName>
    </alternativeName>
</protein>
<dbReference type="AlphaFoldDB" id="K9IXA6"/>
<dbReference type="Pfam" id="PF09294">
    <property type="entry name" value="Interfer-bind"/>
    <property type="match status" value="1"/>
</dbReference>
<dbReference type="InterPro" id="IPR015373">
    <property type="entry name" value="Interferon/interleukin_rcp_dom"/>
</dbReference>
<feature type="transmembrane region" description="Helical" evidence="19">
    <location>
        <begin position="221"/>
        <end position="250"/>
    </location>
</feature>
<keyword evidence="7" id="KW-0051">Antiviral defense</keyword>
<feature type="signal peptide" evidence="20">
    <location>
        <begin position="1"/>
        <end position="27"/>
    </location>
</feature>
<evidence type="ECO:0000256" key="14">
    <source>
        <dbReference type="ARBA" id="ARBA00072112"/>
    </source>
</evidence>
<name>K9IXA6_DESRO</name>
<comment type="function">
    <text evidence="12">Shared cell surface receptor required for the activation of five class 2 cytokines: IL10, IL22, IL26, IL28, and IFNL1. The IFNLR1/IL10RB dimer is a receptor for the cytokine ligands IFNL2 and IFNL3 and mediates their antiviral activity. The ligand/receptor complex stimulate the activation of the JAK/STAT signaling pathway leading to the expression of IFN-stimulated genes (ISG), which contribute to the antiviral state.</text>
</comment>
<evidence type="ECO:0000256" key="3">
    <source>
        <dbReference type="ARBA" id="ARBA00022692"/>
    </source>
</evidence>
<feature type="region of interest" description="Disordered" evidence="18">
    <location>
        <begin position="304"/>
        <end position="327"/>
    </location>
</feature>
<feature type="chain" id="PRO_5003931359" description="Interleukin-10 receptor subunit beta" evidence="20">
    <location>
        <begin position="28"/>
        <end position="327"/>
    </location>
</feature>
<dbReference type="FunFam" id="2.60.40.10:FF:001363">
    <property type="entry name" value="Interleukin 10 receptor subunit beta"/>
    <property type="match status" value="1"/>
</dbReference>
<evidence type="ECO:0000256" key="12">
    <source>
        <dbReference type="ARBA" id="ARBA00055173"/>
    </source>
</evidence>
<evidence type="ECO:0000256" key="18">
    <source>
        <dbReference type="SAM" id="MobiDB-lite"/>
    </source>
</evidence>
<evidence type="ECO:0000256" key="4">
    <source>
        <dbReference type="ARBA" id="ARBA00022729"/>
    </source>
</evidence>
<dbReference type="EMBL" id="GABZ01006989">
    <property type="protein sequence ID" value="JAA46536.1"/>
    <property type="molecule type" value="mRNA"/>
</dbReference>
<evidence type="ECO:0000256" key="8">
    <source>
        <dbReference type="ARBA" id="ARBA00023136"/>
    </source>
</evidence>
<dbReference type="PROSITE" id="PS50853">
    <property type="entry name" value="FN3"/>
    <property type="match status" value="2"/>
</dbReference>
<dbReference type="GO" id="GO:0004920">
    <property type="term" value="F:interleukin-10 receptor activity"/>
    <property type="evidence" value="ECO:0007669"/>
    <property type="project" value="TreeGrafter"/>
</dbReference>
<sequence length="327" mass="36883">MARSFRRWLGSCLLVSALGMVPPPVNVRMNSVNFKNILEWESPAFPKGNLTFTAQYFSYRKFQDVCTNTALTQCDFSGLSKYGNHTLRVRAERADEHSQWVTLLFCPVDDTIIGSPGIQVEALANSLHVRFSAPRIEKEHETWTMRNFYDSWVYNVQYWRNGSDEKHTVACQRDFEVLRNLEPWTTYCVRVRGFLPDQNKPGEWSEPVCEQTSGDEMGPSWIVVAAVLGAAVCAACLLLLGCFALLWCVYKRTKRAFSRGNRLPQHLKEFLSQPHCNRLLFVSFPSSDENEVFDKLSVVAELPRGGREGAGDACSLRPPSGGGLPTS</sequence>
<evidence type="ECO:0000256" key="13">
    <source>
        <dbReference type="ARBA" id="ARBA00061854"/>
    </source>
</evidence>
<evidence type="ECO:0000256" key="5">
    <source>
        <dbReference type="ARBA" id="ARBA00022737"/>
    </source>
</evidence>
<keyword evidence="9" id="KW-1015">Disulfide bond</keyword>
<evidence type="ECO:0000256" key="19">
    <source>
        <dbReference type="SAM" id="Phobius"/>
    </source>
</evidence>
<evidence type="ECO:0000259" key="21">
    <source>
        <dbReference type="PROSITE" id="PS50853"/>
    </source>
</evidence>
<evidence type="ECO:0000256" key="15">
    <source>
        <dbReference type="ARBA" id="ARBA00077161"/>
    </source>
</evidence>
<dbReference type="InterPro" id="IPR036116">
    <property type="entry name" value="FN3_sf"/>
</dbReference>
<keyword evidence="10 22" id="KW-0675">Receptor</keyword>